<protein>
    <submittedName>
        <fullName evidence="1">Uncharacterized protein</fullName>
    </submittedName>
</protein>
<dbReference type="EMBL" id="LN829119">
    <property type="protein sequence ID" value="CPR18464.1"/>
    <property type="molecule type" value="Genomic_DNA"/>
</dbReference>
<organism evidence="1 2">
    <name type="scientific">Candidatus Filomicrobium marinum</name>
    <dbReference type="NCBI Taxonomy" id="1608628"/>
    <lineage>
        <taxon>Bacteria</taxon>
        <taxon>Pseudomonadati</taxon>
        <taxon>Pseudomonadota</taxon>
        <taxon>Alphaproteobacteria</taxon>
        <taxon>Hyphomicrobiales</taxon>
        <taxon>Hyphomicrobiaceae</taxon>
        <taxon>Filomicrobium</taxon>
    </lineage>
</organism>
<keyword evidence="2" id="KW-1185">Reference proteome</keyword>
<sequence>MCTATSKTSLELDYLFVVNWVNIVLRSSG</sequence>
<dbReference type="Proteomes" id="UP000033187">
    <property type="component" value="Chromosome 1"/>
</dbReference>
<evidence type="ECO:0000313" key="1">
    <source>
        <dbReference type="EMBL" id="CPR18464.1"/>
    </source>
</evidence>
<gene>
    <name evidence="1" type="ORF">YBN1229_v1_1723</name>
</gene>
<reference evidence="2" key="1">
    <citation type="submission" date="2015-02" db="EMBL/GenBank/DDBJ databases">
        <authorList>
            <person name="Chooi Y.-H."/>
        </authorList>
    </citation>
    <scope>NUCLEOTIDE SEQUENCE [LARGE SCALE GENOMIC DNA]</scope>
    <source>
        <strain evidence="2">strain Y</strain>
    </source>
</reference>
<evidence type="ECO:0000313" key="2">
    <source>
        <dbReference type="Proteomes" id="UP000033187"/>
    </source>
</evidence>
<dbReference type="KEGG" id="fiy:BN1229_v1_1723"/>
<proteinExistence type="predicted"/>
<name>A0A0D6JF80_9HYPH</name>
<accession>A0A0D6JF80</accession>
<dbReference type="AlphaFoldDB" id="A0A0D6JF80"/>
<dbReference type="KEGG" id="fil:BN1229_v1_1720"/>